<dbReference type="GO" id="GO:0006508">
    <property type="term" value="P:proteolysis"/>
    <property type="evidence" value="ECO:0007669"/>
    <property type="project" value="UniProtKB-KW"/>
</dbReference>
<keyword evidence="4" id="KW-0862">Zinc</keyword>
<dbReference type="EMBL" id="AP018694">
    <property type="protein sequence ID" value="BBE16101.1"/>
    <property type="molecule type" value="Genomic_DNA"/>
</dbReference>
<dbReference type="Gene3D" id="3.40.140.10">
    <property type="entry name" value="Cytidine Deaminase, domain 2"/>
    <property type="match status" value="1"/>
</dbReference>
<sequence length="157" mass="17470">MQTNLFTPRELFNSTLCEIEISYKPKYKASELPKVVTSGDAYACLKDVFPSLDYREYFYILCLNRNNKVLGYCQISAGGLSGTIADVRMIMQTALKACSNSIIISHNHPSGNLTPSEADKDLTKKIREAGKVLDIAVLDHLIITSESYFSFADEGLM</sequence>
<evidence type="ECO:0000313" key="8">
    <source>
        <dbReference type="Proteomes" id="UP001193389"/>
    </source>
</evidence>
<evidence type="ECO:0000256" key="5">
    <source>
        <dbReference type="ARBA" id="ARBA00023049"/>
    </source>
</evidence>
<evidence type="ECO:0000256" key="3">
    <source>
        <dbReference type="ARBA" id="ARBA00022801"/>
    </source>
</evidence>
<dbReference type="PANTHER" id="PTHR30471:SF3">
    <property type="entry name" value="UPF0758 PROTEIN YEES-RELATED"/>
    <property type="match status" value="1"/>
</dbReference>
<keyword evidence="8" id="KW-1185">Reference proteome</keyword>
<keyword evidence="3" id="KW-0378">Hydrolase</keyword>
<accession>A0A5K7S3G1</accession>
<evidence type="ECO:0000256" key="4">
    <source>
        <dbReference type="ARBA" id="ARBA00022833"/>
    </source>
</evidence>
<dbReference type="InterPro" id="IPR025657">
    <property type="entry name" value="RadC_JAB"/>
</dbReference>
<gene>
    <name evidence="7" type="ORF">AQPE_0238</name>
</gene>
<protein>
    <submittedName>
        <fullName evidence="7">DNA repair protein RadC</fullName>
    </submittedName>
</protein>
<proteinExistence type="predicted"/>
<name>A0A5K7S3G1_9BACT</name>
<feature type="domain" description="MPN" evidence="6">
    <location>
        <begin position="34"/>
        <end position="157"/>
    </location>
</feature>
<dbReference type="RefSeq" id="WP_318349206.1">
    <property type="nucleotide sequence ID" value="NZ_AP018694.1"/>
</dbReference>
<evidence type="ECO:0000256" key="1">
    <source>
        <dbReference type="ARBA" id="ARBA00022670"/>
    </source>
</evidence>
<organism evidence="7 8">
    <name type="scientific">Aquipluma nitroreducens</name>
    <dbReference type="NCBI Taxonomy" id="2010828"/>
    <lineage>
        <taxon>Bacteria</taxon>
        <taxon>Pseudomonadati</taxon>
        <taxon>Bacteroidota</taxon>
        <taxon>Bacteroidia</taxon>
        <taxon>Marinilabiliales</taxon>
        <taxon>Prolixibacteraceae</taxon>
        <taxon>Aquipluma</taxon>
    </lineage>
</organism>
<dbReference type="Pfam" id="PF04002">
    <property type="entry name" value="RadC"/>
    <property type="match status" value="1"/>
</dbReference>
<evidence type="ECO:0000313" key="7">
    <source>
        <dbReference type="EMBL" id="BBE16101.1"/>
    </source>
</evidence>
<dbReference type="InterPro" id="IPR020891">
    <property type="entry name" value="UPF0758_CS"/>
</dbReference>
<dbReference type="InterPro" id="IPR001405">
    <property type="entry name" value="UPF0758"/>
</dbReference>
<dbReference type="PROSITE" id="PS01302">
    <property type="entry name" value="UPF0758"/>
    <property type="match status" value="1"/>
</dbReference>
<keyword evidence="5" id="KW-0482">Metalloprotease</keyword>
<evidence type="ECO:0000256" key="2">
    <source>
        <dbReference type="ARBA" id="ARBA00022723"/>
    </source>
</evidence>
<dbReference type="CDD" id="cd08071">
    <property type="entry name" value="MPN_DUF2466"/>
    <property type="match status" value="1"/>
</dbReference>
<reference evidence="7" key="1">
    <citation type="journal article" date="2020" name="Int. J. Syst. Evol. Microbiol.">
        <title>Aquipluma nitroreducens gen. nov. sp. nov., a novel facultatively anaerobic bacterium isolated from a freshwater lake.</title>
        <authorList>
            <person name="Watanabe M."/>
            <person name="Kojima H."/>
            <person name="Fukui M."/>
        </authorList>
    </citation>
    <scope>NUCLEOTIDE SEQUENCE</scope>
    <source>
        <strain evidence="7">MeG22</strain>
    </source>
</reference>
<evidence type="ECO:0000259" key="6">
    <source>
        <dbReference type="PROSITE" id="PS50249"/>
    </source>
</evidence>
<dbReference type="KEGG" id="anf:AQPE_0238"/>
<keyword evidence="1" id="KW-0645">Protease</keyword>
<dbReference type="PANTHER" id="PTHR30471">
    <property type="entry name" value="DNA REPAIR PROTEIN RADC"/>
    <property type="match status" value="1"/>
</dbReference>
<dbReference type="GO" id="GO:0046872">
    <property type="term" value="F:metal ion binding"/>
    <property type="evidence" value="ECO:0007669"/>
    <property type="project" value="UniProtKB-KW"/>
</dbReference>
<dbReference type="Proteomes" id="UP001193389">
    <property type="component" value="Chromosome"/>
</dbReference>
<keyword evidence="2" id="KW-0479">Metal-binding</keyword>
<dbReference type="PROSITE" id="PS50249">
    <property type="entry name" value="MPN"/>
    <property type="match status" value="1"/>
</dbReference>
<dbReference type="GO" id="GO:0008237">
    <property type="term" value="F:metallopeptidase activity"/>
    <property type="evidence" value="ECO:0007669"/>
    <property type="project" value="UniProtKB-KW"/>
</dbReference>
<dbReference type="AlphaFoldDB" id="A0A5K7S3G1"/>
<dbReference type="InterPro" id="IPR037518">
    <property type="entry name" value="MPN"/>
</dbReference>